<evidence type="ECO:0000313" key="2">
    <source>
        <dbReference type="Proteomes" id="UP001417504"/>
    </source>
</evidence>
<comment type="caution">
    <text evidence="1">The sequence shown here is derived from an EMBL/GenBank/DDBJ whole genome shotgun (WGS) entry which is preliminary data.</text>
</comment>
<dbReference type="AlphaFoldDB" id="A0AAP0IIL8"/>
<keyword evidence="2" id="KW-1185">Reference proteome</keyword>
<gene>
    <name evidence="1" type="ORF">Sjap_015173</name>
</gene>
<protein>
    <submittedName>
        <fullName evidence="1">Uncharacterized protein</fullName>
    </submittedName>
</protein>
<evidence type="ECO:0000313" key="1">
    <source>
        <dbReference type="EMBL" id="KAK9116226.1"/>
    </source>
</evidence>
<dbReference type="Proteomes" id="UP001417504">
    <property type="component" value="Unassembled WGS sequence"/>
</dbReference>
<reference evidence="1 2" key="1">
    <citation type="submission" date="2024-01" db="EMBL/GenBank/DDBJ databases">
        <title>Genome assemblies of Stephania.</title>
        <authorList>
            <person name="Yang L."/>
        </authorList>
    </citation>
    <scope>NUCLEOTIDE SEQUENCE [LARGE SCALE GENOMIC DNA]</scope>
    <source>
        <strain evidence="1">QJT</strain>
        <tissue evidence="1">Leaf</tissue>
    </source>
</reference>
<dbReference type="EMBL" id="JBBNAE010000006">
    <property type="protein sequence ID" value="KAK9116226.1"/>
    <property type="molecule type" value="Genomic_DNA"/>
</dbReference>
<sequence length="62" mass="7081">MRGLLTSVHLNNGMGDKREWKIEASGRFTVQSAFQFLAVEDMRTRFEAAETIRKCKAPSIYS</sequence>
<organism evidence="1 2">
    <name type="scientific">Stephania japonica</name>
    <dbReference type="NCBI Taxonomy" id="461633"/>
    <lineage>
        <taxon>Eukaryota</taxon>
        <taxon>Viridiplantae</taxon>
        <taxon>Streptophyta</taxon>
        <taxon>Embryophyta</taxon>
        <taxon>Tracheophyta</taxon>
        <taxon>Spermatophyta</taxon>
        <taxon>Magnoliopsida</taxon>
        <taxon>Ranunculales</taxon>
        <taxon>Menispermaceae</taxon>
        <taxon>Menispermoideae</taxon>
        <taxon>Cissampelideae</taxon>
        <taxon>Stephania</taxon>
    </lineage>
</organism>
<name>A0AAP0IIL8_9MAGN</name>
<proteinExistence type="predicted"/>
<accession>A0AAP0IIL8</accession>